<dbReference type="EMBL" id="SOBW01000007">
    <property type="protein sequence ID" value="TDU43415.1"/>
    <property type="molecule type" value="Genomic_DNA"/>
</dbReference>
<dbReference type="Pfam" id="PF00005">
    <property type="entry name" value="ABC_tran"/>
    <property type="match status" value="1"/>
</dbReference>
<proteinExistence type="predicted"/>
<dbReference type="Gene3D" id="3.40.50.300">
    <property type="entry name" value="P-loop containing nucleotide triphosphate hydrolases"/>
    <property type="match status" value="1"/>
</dbReference>
<dbReference type="GO" id="GO:0016887">
    <property type="term" value="F:ATP hydrolysis activity"/>
    <property type="evidence" value="ECO:0007669"/>
    <property type="project" value="InterPro"/>
</dbReference>
<keyword evidence="6" id="KW-1185">Reference proteome</keyword>
<evidence type="ECO:0000256" key="2">
    <source>
        <dbReference type="ARBA" id="ARBA00022741"/>
    </source>
</evidence>
<dbReference type="Proteomes" id="UP000294689">
    <property type="component" value="Unassembled WGS sequence"/>
</dbReference>
<dbReference type="InterPro" id="IPR003593">
    <property type="entry name" value="AAA+_ATPase"/>
</dbReference>
<dbReference type="SUPFAM" id="SSF52540">
    <property type="entry name" value="P-loop containing nucleoside triphosphate hydrolases"/>
    <property type="match status" value="1"/>
</dbReference>
<dbReference type="PANTHER" id="PTHR42781">
    <property type="entry name" value="SPERMIDINE/PUTRESCINE IMPORT ATP-BINDING PROTEIN POTA"/>
    <property type="match status" value="1"/>
</dbReference>
<sequence>MLNVKNITFSYNAKDTENPVLKDLEFAVEQGEHLSIIGESGSGKSTLLKLIYGEYDLNEGQIFWKDNEILGPKYNLVVGYEYMKYVAQEFDLMPYITVEENVGKHLSNFFPEEKKERIKELLEVVELEDFAKTKVKTLSGGQKQRVALARALAKQPEIILLDEPFSHIDNFQKQSLRRSVFKYLKEKQITCLVATHDKEDVLGFADRMLVIHDSKIIANNSPQELYRNPETPLIASFFGEVNMLNTEIIYAHQLQSVDESNLKARVIRNYFKGPYYLIEAVHQEIILRFEHPTALEVDSEVFLKILSRYRKRAVKAMMCKRKLFGL</sequence>
<keyword evidence="2" id="KW-0547">Nucleotide-binding</keyword>
<evidence type="ECO:0000313" key="5">
    <source>
        <dbReference type="EMBL" id="TDU43415.1"/>
    </source>
</evidence>
<dbReference type="PROSITE" id="PS00211">
    <property type="entry name" value="ABC_TRANSPORTER_1"/>
    <property type="match status" value="1"/>
</dbReference>
<keyword evidence="3" id="KW-0067">ATP-binding</keyword>
<dbReference type="OrthoDB" id="9802264at2"/>
<dbReference type="RefSeq" id="WP_133756875.1">
    <property type="nucleotide sequence ID" value="NZ_SOBW01000007.1"/>
</dbReference>
<dbReference type="AlphaFoldDB" id="A0A4R7Q731"/>
<dbReference type="InterPro" id="IPR027417">
    <property type="entry name" value="P-loop_NTPase"/>
</dbReference>
<reference evidence="5 6" key="1">
    <citation type="submission" date="2019-03" db="EMBL/GenBank/DDBJ databases">
        <title>Genomic Encyclopedia of Archaeal and Bacterial Type Strains, Phase II (KMG-II): from individual species to whole genera.</title>
        <authorList>
            <person name="Goeker M."/>
        </authorList>
    </citation>
    <scope>NUCLEOTIDE SEQUENCE [LARGE SCALE GENOMIC DNA]</scope>
    <source>
        <strain evidence="5 6">DSM 28135</strain>
    </source>
</reference>
<accession>A0A4R7Q731</accession>
<evidence type="ECO:0000256" key="3">
    <source>
        <dbReference type="ARBA" id="ARBA00022840"/>
    </source>
</evidence>
<dbReference type="PROSITE" id="PS50893">
    <property type="entry name" value="ABC_TRANSPORTER_2"/>
    <property type="match status" value="1"/>
</dbReference>
<dbReference type="InterPro" id="IPR003439">
    <property type="entry name" value="ABC_transporter-like_ATP-bd"/>
</dbReference>
<dbReference type="PANTHER" id="PTHR42781:SF4">
    <property type="entry name" value="SPERMIDINE_PUTRESCINE IMPORT ATP-BINDING PROTEIN POTA"/>
    <property type="match status" value="1"/>
</dbReference>
<dbReference type="GO" id="GO:0005524">
    <property type="term" value="F:ATP binding"/>
    <property type="evidence" value="ECO:0007669"/>
    <property type="project" value="UniProtKB-KW"/>
</dbReference>
<dbReference type="SMART" id="SM00382">
    <property type="entry name" value="AAA"/>
    <property type="match status" value="1"/>
</dbReference>
<comment type="caution">
    <text evidence="5">The sequence shown here is derived from an EMBL/GenBank/DDBJ whole genome shotgun (WGS) entry which is preliminary data.</text>
</comment>
<dbReference type="InterPro" id="IPR050093">
    <property type="entry name" value="ABC_SmlMolc_Importer"/>
</dbReference>
<evidence type="ECO:0000256" key="1">
    <source>
        <dbReference type="ARBA" id="ARBA00022448"/>
    </source>
</evidence>
<keyword evidence="1" id="KW-0813">Transport</keyword>
<evidence type="ECO:0000259" key="4">
    <source>
        <dbReference type="PROSITE" id="PS50893"/>
    </source>
</evidence>
<name>A0A4R7Q731_9FLAO</name>
<organism evidence="5 6">
    <name type="scientific">Gelidibacter sediminis</name>
    <dbReference type="NCBI Taxonomy" id="1608710"/>
    <lineage>
        <taxon>Bacteria</taxon>
        <taxon>Pseudomonadati</taxon>
        <taxon>Bacteroidota</taxon>
        <taxon>Flavobacteriia</taxon>
        <taxon>Flavobacteriales</taxon>
        <taxon>Flavobacteriaceae</taxon>
        <taxon>Gelidibacter</taxon>
    </lineage>
</organism>
<feature type="domain" description="ABC transporter" evidence="4">
    <location>
        <begin position="2"/>
        <end position="238"/>
    </location>
</feature>
<gene>
    <name evidence="5" type="ORF">BXY82_0827</name>
</gene>
<dbReference type="InterPro" id="IPR017871">
    <property type="entry name" value="ABC_transporter-like_CS"/>
</dbReference>
<protein>
    <submittedName>
        <fullName evidence="5">ABC-type Fe3+/spermidine/putrescine transport system ATPase subunit</fullName>
    </submittedName>
</protein>
<evidence type="ECO:0000313" key="6">
    <source>
        <dbReference type="Proteomes" id="UP000294689"/>
    </source>
</evidence>